<dbReference type="Proteomes" id="UP000323917">
    <property type="component" value="Chromosome"/>
</dbReference>
<protein>
    <submittedName>
        <fullName evidence="1">Uncharacterized protein</fullName>
    </submittedName>
</protein>
<dbReference type="AlphaFoldDB" id="A0A5B9QBZ0"/>
<keyword evidence="2" id="KW-1185">Reference proteome</keyword>
<accession>A0A5B9QBZ0</accession>
<evidence type="ECO:0000313" key="1">
    <source>
        <dbReference type="EMBL" id="QEG36544.1"/>
    </source>
</evidence>
<evidence type="ECO:0000313" key="2">
    <source>
        <dbReference type="Proteomes" id="UP000323917"/>
    </source>
</evidence>
<proteinExistence type="predicted"/>
<organism evidence="1 2">
    <name type="scientific">Bythopirellula goksoeyrii</name>
    <dbReference type="NCBI Taxonomy" id="1400387"/>
    <lineage>
        <taxon>Bacteria</taxon>
        <taxon>Pseudomonadati</taxon>
        <taxon>Planctomycetota</taxon>
        <taxon>Planctomycetia</taxon>
        <taxon>Pirellulales</taxon>
        <taxon>Lacipirellulaceae</taxon>
        <taxon>Bythopirellula</taxon>
    </lineage>
</organism>
<dbReference type="KEGG" id="bgok:Pr1d_38580"/>
<name>A0A5B9QBZ0_9BACT</name>
<reference evidence="1 2" key="1">
    <citation type="submission" date="2019-08" db="EMBL/GenBank/DDBJ databases">
        <title>Deep-cultivation of Planctomycetes and their phenomic and genomic characterization uncovers novel biology.</title>
        <authorList>
            <person name="Wiegand S."/>
            <person name="Jogler M."/>
            <person name="Boedeker C."/>
            <person name="Pinto D."/>
            <person name="Vollmers J."/>
            <person name="Rivas-Marin E."/>
            <person name="Kohn T."/>
            <person name="Peeters S.H."/>
            <person name="Heuer A."/>
            <person name="Rast P."/>
            <person name="Oberbeckmann S."/>
            <person name="Bunk B."/>
            <person name="Jeske O."/>
            <person name="Meyerdierks A."/>
            <person name="Storesund J.E."/>
            <person name="Kallscheuer N."/>
            <person name="Luecker S."/>
            <person name="Lage O.M."/>
            <person name="Pohl T."/>
            <person name="Merkel B.J."/>
            <person name="Hornburger P."/>
            <person name="Mueller R.-W."/>
            <person name="Bruemmer F."/>
            <person name="Labrenz M."/>
            <person name="Spormann A.M."/>
            <person name="Op den Camp H."/>
            <person name="Overmann J."/>
            <person name="Amann R."/>
            <person name="Jetten M.S.M."/>
            <person name="Mascher T."/>
            <person name="Medema M.H."/>
            <person name="Devos D.P."/>
            <person name="Kaster A.-K."/>
            <person name="Ovreas L."/>
            <person name="Rohde M."/>
            <person name="Galperin M.Y."/>
            <person name="Jogler C."/>
        </authorList>
    </citation>
    <scope>NUCLEOTIDE SEQUENCE [LARGE SCALE GENOMIC DNA]</scope>
    <source>
        <strain evidence="1 2">Pr1d</strain>
    </source>
</reference>
<sequence length="63" mass="7026">MLRGVNAKGKSVVASSALQWKCQASDDLYRLILLRKRVVWGKFLRQCGIANAIPERCINGPLL</sequence>
<gene>
    <name evidence="1" type="ORF">Pr1d_38580</name>
</gene>
<dbReference type="EMBL" id="CP042913">
    <property type="protein sequence ID" value="QEG36544.1"/>
    <property type="molecule type" value="Genomic_DNA"/>
</dbReference>